<dbReference type="PANTHER" id="PTHR10587">
    <property type="entry name" value="GLYCOSYL TRANSFERASE-RELATED"/>
    <property type="match status" value="1"/>
</dbReference>
<evidence type="ECO:0000256" key="1">
    <source>
        <dbReference type="ARBA" id="ARBA00022723"/>
    </source>
</evidence>
<dbReference type="Proteomes" id="UP000322499">
    <property type="component" value="Unassembled WGS sequence"/>
</dbReference>
<keyword evidence="7" id="KW-1185">Reference proteome</keyword>
<keyword evidence="4" id="KW-0732">Signal</keyword>
<accession>A0A5S5CPI3</accession>
<evidence type="ECO:0000256" key="2">
    <source>
        <dbReference type="ARBA" id="ARBA00022801"/>
    </source>
</evidence>
<dbReference type="Pfam" id="PF01522">
    <property type="entry name" value="Polysacc_deac_1"/>
    <property type="match status" value="1"/>
</dbReference>
<dbReference type="GO" id="GO:0046872">
    <property type="term" value="F:metal ion binding"/>
    <property type="evidence" value="ECO:0007669"/>
    <property type="project" value="UniProtKB-KW"/>
</dbReference>
<evidence type="ECO:0000259" key="5">
    <source>
        <dbReference type="PROSITE" id="PS51677"/>
    </source>
</evidence>
<dbReference type="GO" id="GO:0005975">
    <property type="term" value="P:carbohydrate metabolic process"/>
    <property type="evidence" value="ECO:0007669"/>
    <property type="project" value="InterPro"/>
</dbReference>
<sequence>MDRRRFLLSLAAGLAGTAVARGAAGLGDAAPLPLPMPKPEAAAARAGSEPPRGLPGVQAQVPPTGVVDGLPGEGALLALTIDDGTDTEVVAAFARFATDSGVRLTFFPNGCYQAWADNAALLRPLVESGQVAMGNHTWSHPDLTTLGDAEVAEEIRRNRDFLRDTFGVVDSPFFRPPFGAHDERTDRIAADLGHPTIAMWNGTFDDARLIGADELMAAANRWFTPQTIVVGHANQPTVTTVYGQLLELIAARCLRTVTLADVWSTRL</sequence>
<organism evidence="6 7">
    <name type="scientific">Blastococcus xanthinilyticus</name>
    <dbReference type="NCBI Taxonomy" id="1564164"/>
    <lineage>
        <taxon>Bacteria</taxon>
        <taxon>Bacillati</taxon>
        <taxon>Actinomycetota</taxon>
        <taxon>Actinomycetes</taxon>
        <taxon>Geodermatophilales</taxon>
        <taxon>Geodermatophilaceae</taxon>
        <taxon>Blastococcus</taxon>
    </lineage>
</organism>
<dbReference type="InterPro" id="IPR011330">
    <property type="entry name" value="Glyco_hydro/deAcase_b/a-brl"/>
</dbReference>
<evidence type="ECO:0000256" key="3">
    <source>
        <dbReference type="SAM" id="MobiDB-lite"/>
    </source>
</evidence>
<evidence type="ECO:0000313" key="7">
    <source>
        <dbReference type="Proteomes" id="UP000322499"/>
    </source>
</evidence>
<comment type="caution">
    <text evidence="6">The sequence shown here is derived from an EMBL/GenBank/DDBJ whole genome shotgun (WGS) entry which is preliminary data.</text>
</comment>
<dbReference type="GO" id="GO:0016020">
    <property type="term" value="C:membrane"/>
    <property type="evidence" value="ECO:0007669"/>
    <property type="project" value="TreeGrafter"/>
</dbReference>
<dbReference type="SUPFAM" id="SSF88713">
    <property type="entry name" value="Glycoside hydrolase/deacetylase"/>
    <property type="match status" value="1"/>
</dbReference>
<dbReference type="CDD" id="cd10917">
    <property type="entry name" value="CE4_NodB_like_6s_7s"/>
    <property type="match status" value="1"/>
</dbReference>
<name>A0A5S5CPI3_9ACTN</name>
<dbReference type="RefSeq" id="WP_166535261.1">
    <property type="nucleotide sequence ID" value="NZ_VNHW01000024.1"/>
</dbReference>
<feature type="domain" description="NodB homology" evidence="5">
    <location>
        <begin position="75"/>
        <end position="267"/>
    </location>
</feature>
<dbReference type="InterPro" id="IPR050248">
    <property type="entry name" value="Polysacc_deacetylase_ArnD"/>
</dbReference>
<keyword evidence="2" id="KW-0378">Hydrolase</keyword>
<dbReference type="PROSITE" id="PS51677">
    <property type="entry name" value="NODB"/>
    <property type="match status" value="1"/>
</dbReference>
<dbReference type="AlphaFoldDB" id="A0A5S5CPI3"/>
<keyword evidence="1" id="KW-0479">Metal-binding</keyword>
<evidence type="ECO:0000256" key="4">
    <source>
        <dbReference type="SAM" id="SignalP"/>
    </source>
</evidence>
<dbReference type="InterPro" id="IPR002509">
    <property type="entry name" value="NODB_dom"/>
</dbReference>
<dbReference type="EMBL" id="VNHW01000024">
    <property type="protein sequence ID" value="TYP81272.1"/>
    <property type="molecule type" value="Genomic_DNA"/>
</dbReference>
<dbReference type="PANTHER" id="PTHR10587:SF133">
    <property type="entry name" value="CHITIN DEACETYLASE 1-RELATED"/>
    <property type="match status" value="1"/>
</dbReference>
<dbReference type="GO" id="GO:0016810">
    <property type="term" value="F:hydrolase activity, acting on carbon-nitrogen (but not peptide) bonds"/>
    <property type="evidence" value="ECO:0007669"/>
    <property type="project" value="InterPro"/>
</dbReference>
<proteinExistence type="predicted"/>
<feature type="chain" id="PRO_5039432909" evidence="4">
    <location>
        <begin position="21"/>
        <end position="267"/>
    </location>
</feature>
<feature type="signal peptide" evidence="4">
    <location>
        <begin position="1"/>
        <end position="20"/>
    </location>
</feature>
<feature type="region of interest" description="Disordered" evidence="3">
    <location>
        <begin position="37"/>
        <end position="63"/>
    </location>
</feature>
<protein>
    <submittedName>
        <fullName evidence="6">Peptidoglycan/xylan/chitin deacetylase (PgdA/CDA1 family)</fullName>
    </submittedName>
</protein>
<dbReference type="Gene3D" id="3.20.20.370">
    <property type="entry name" value="Glycoside hydrolase/deacetylase"/>
    <property type="match status" value="1"/>
</dbReference>
<evidence type="ECO:0000313" key="6">
    <source>
        <dbReference type="EMBL" id="TYP81272.1"/>
    </source>
</evidence>
<reference evidence="6 7" key="1">
    <citation type="submission" date="2019-07" db="EMBL/GenBank/DDBJ databases">
        <title>Genomic Encyclopedia of Archaeal and Bacterial Type Strains, Phase II (KMG-II): from individual species to whole genera.</title>
        <authorList>
            <person name="Goeker M."/>
        </authorList>
    </citation>
    <scope>NUCLEOTIDE SEQUENCE [LARGE SCALE GENOMIC DNA]</scope>
    <source>
        <strain evidence="6 7">DSM 46842</strain>
    </source>
</reference>
<gene>
    <name evidence="6" type="ORF">BD833_12427</name>
</gene>